<evidence type="ECO:0000313" key="2">
    <source>
        <dbReference type="Proteomes" id="UP001518976"/>
    </source>
</evidence>
<comment type="caution">
    <text evidence="1">The sequence shown here is derived from an EMBL/GenBank/DDBJ whole genome shotgun (WGS) entry which is preliminary data.</text>
</comment>
<dbReference type="RefSeq" id="WP_209266703.1">
    <property type="nucleotide sequence ID" value="NZ_JAFFZN010000020.1"/>
</dbReference>
<reference evidence="1 2" key="1">
    <citation type="submission" date="2021-02" db="EMBL/GenBank/DDBJ databases">
        <title>Streptomyces spirodelae sp. nov., isolated from duckweed.</title>
        <authorList>
            <person name="Saimee Y."/>
            <person name="Duangmal K."/>
        </authorList>
    </citation>
    <scope>NUCLEOTIDE SEQUENCE [LARGE SCALE GENOMIC DNA]</scope>
    <source>
        <strain evidence="1 2">DW4-2</strain>
    </source>
</reference>
<organism evidence="1 2">
    <name type="scientific">Streptomyces spirodelae</name>
    <dbReference type="NCBI Taxonomy" id="2812904"/>
    <lineage>
        <taxon>Bacteria</taxon>
        <taxon>Bacillati</taxon>
        <taxon>Actinomycetota</taxon>
        <taxon>Actinomycetes</taxon>
        <taxon>Kitasatosporales</taxon>
        <taxon>Streptomycetaceae</taxon>
        <taxon>Streptomyces</taxon>
    </lineage>
</organism>
<keyword evidence="2" id="KW-1185">Reference proteome</keyword>
<dbReference type="EMBL" id="JAFFZN010000020">
    <property type="protein sequence ID" value="MBO8187895.1"/>
    <property type="molecule type" value="Genomic_DNA"/>
</dbReference>
<sequence>MVVLVIALCLAFVGALVFIAHRRGVGSTGNLTPEERERGLTAEEKARAIHQQTHWRRL</sequence>
<proteinExistence type="predicted"/>
<gene>
    <name evidence="1" type="ORF">JW592_20855</name>
</gene>
<protein>
    <submittedName>
        <fullName evidence="1">Uncharacterized protein</fullName>
    </submittedName>
</protein>
<dbReference type="Proteomes" id="UP001518976">
    <property type="component" value="Unassembled WGS sequence"/>
</dbReference>
<evidence type="ECO:0000313" key="1">
    <source>
        <dbReference type="EMBL" id="MBO8187895.1"/>
    </source>
</evidence>
<accession>A0ABS3WXN3</accession>
<name>A0ABS3WXN3_9ACTN</name>